<gene>
    <name evidence="1" type="ORF">UFOPK1778_01106</name>
</gene>
<name>A0A6J6GAZ1_9ZZZZ</name>
<reference evidence="1" key="1">
    <citation type="submission" date="2020-05" db="EMBL/GenBank/DDBJ databases">
        <authorList>
            <person name="Chiriac C."/>
            <person name="Salcher M."/>
            <person name="Ghai R."/>
            <person name="Kavagutti S V."/>
        </authorList>
    </citation>
    <scope>NUCLEOTIDE SEQUENCE</scope>
</reference>
<organism evidence="1">
    <name type="scientific">freshwater metagenome</name>
    <dbReference type="NCBI Taxonomy" id="449393"/>
    <lineage>
        <taxon>unclassified sequences</taxon>
        <taxon>metagenomes</taxon>
        <taxon>ecological metagenomes</taxon>
    </lineage>
</organism>
<dbReference type="EMBL" id="CAEZUD010000078">
    <property type="protein sequence ID" value="CAB4598406.1"/>
    <property type="molecule type" value="Genomic_DNA"/>
</dbReference>
<accession>A0A6J6GAZ1</accession>
<sequence length="91" mass="10628">MRKSRKLPAYGVQSPVYMDDFAGRLGEERGHQGDSCLRRWDWIIDIPFQRGFRVPYAFEFIKAWNRLRCHGSDWASCNQVKADVFFAQIAG</sequence>
<dbReference type="AlphaFoldDB" id="A0A6J6GAZ1"/>
<evidence type="ECO:0000313" key="1">
    <source>
        <dbReference type="EMBL" id="CAB4598406.1"/>
    </source>
</evidence>
<protein>
    <submittedName>
        <fullName evidence="1">Unannotated protein</fullName>
    </submittedName>
</protein>
<proteinExistence type="predicted"/>